<evidence type="ECO:0000313" key="3">
    <source>
        <dbReference type="Proteomes" id="UP000603234"/>
    </source>
</evidence>
<protein>
    <submittedName>
        <fullName evidence="2">Uncharacterized protein</fullName>
    </submittedName>
</protein>
<sequence length="197" mass="21545">MEVISLDVAKLQGNTATVTKQVENTAIKADTEGNGGQSSAREVNSYYRYDTMELSQNYLEYKTKSENSAVQSDTNQLNALPAQEKPSAVPPQPADDEALALENEVRTLLNLASYDGESESVSNDETLSSFTNSELKGMLQEGKITVAEYNTEIESREEDNQTGGTQEQDNNVKQPQMQNTKTQNAQNPGMVANPSII</sequence>
<dbReference type="RefSeq" id="WP_186843201.1">
    <property type="nucleotide sequence ID" value="NZ_WJBC01000024.1"/>
</dbReference>
<evidence type="ECO:0000313" key="2">
    <source>
        <dbReference type="EMBL" id="MBC3805313.1"/>
    </source>
</evidence>
<dbReference type="EMBL" id="WJBC01000024">
    <property type="protein sequence ID" value="MBC3805313.1"/>
    <property type="molecule type" value="Genomic_DNA"/>
</dbReference>
<name>A0ABR6WXX0_9FIRM</name>
<gene>
    <name evidence="2" type="ORF">GH808_12890</name>
</gene>
<comment type="caution">
    <text evidence="2">The sequence shown here is derived from an EMBL/GenBank/DDBJ whole genome shotgun (WGS) entry which is preliminary data.</text>
</comment>
<evidence type="ECO:0000256" key="1">
    <source>
        <dbReference type="SAM" id="MobiDB-lite"/>
    </source>
</evidence>
<reference evidence="2 3" key="1">
    <citation type="journal article" date="2020" name="mSystems">
        <title>Defining Genomic and Predicted Metabolic Features of the Acetobacterium Genus.</title>
        <authorList>
            <person name="Ross D.E."/>
            <person name="Marshall C.W."/>
            <person name="Gulliver D."/>
            <person name="May H.D."/>
            <person name="Norman R.S."/>
        </authorList>
    </citation>
    <scope>NUCLEOTIDE SEQUENCE [LARGE SCALE GENOMIC DNA]</scope>
    <source>
        <strain evidence="2 3">DSM 8238</strain>
    </source>
</reference>
<proteinExistence type="predicted"/>
<feature type="compositionally biased region" description="Polar residues" evidence="1">
    <location>
        <begin position="161"/>
        <end position="187"/>
    </location>
</feature>
<dbReference type="Proteomes" id="UP000603234">
    <property type="component" value="Unassembled WGS sequence"/>
</dbReference>
<feature type="region of interest" description="Disordered" evidence="1">
    <location>
        <begin position="149"/>
        <end position="197"/>
    </location>
</feature>
<organism evidence="2 3">
    <name type="scientific">Acetobacterium fimetarium</name>
    <dbReference type="NCBI Taxonomy" id="52691"/>
    <lineage>
        <taxon>Bacteria</taxon>
        <taxon>Bacillati</taxon>
        <taxon>Bacillota</taxon>
        <taxon>Clostridia</taxon>
        <taxon>Eubacteriales</taxon>
        <taxon>Eubacteriaceae</taxon>
        <taxon>Acetobacterium</taxon>
    </lineage>
</organism>
<keyword evidence="3" id="KW-1185">Reference proteome</keyword>
<accession>A0ABR6WXX0</accession>